<keyword evidence="1" id="KW-0812">Transmembrane</keyword>
<evidence type="ECO:0000256" key="1">
    <source>
        <dbReference type="SAM" id="Phobius"/>
    </source>
</evidence>
<dbReference type="RefSeq" id="WP_092214517.1">
    <property type="nucleotide sequence ID" value="NZ_FMUX01000023.1"/>
</dbReference>
<dbReference type="STRING" id="419481.SAMN05216233_12315"/>
<dbReference type="EMBL" id="FMUX01000023">
    <property type="protein sequence ID" value="SCY81276.1"/>
    <property type="molecule type" value="Genomic_DNA"/>
</dbReference>
<proteinExistence type="predicted"/>
<organism evidence="2 3">
    <name type="scientific">Desulfoluna spongiiphila</name>
    <dbReference type="NCBI Taxonomy" id="419481"/>
    <lineage>
        <taxon>Bacteria</taxon>
        <taxon>Pseudomonadati</taxon>
        <taxon>Thermodesulfobacteriota</taxon>
        <taxon>Desulfobacteria</taxon>
        <taxon>Desulfobacterales</taxon>
        <taxon>Desulfolunaceae</taxon>
        <taxon>Desulfoluna</taxon>
    </lineage>
</organism>
<sequence length="165" mass="18670">MRAVVLNRKIHRWAAIATALPVFVVVFSGAVLLMKKEVAWIQPATKKGVGHELALSFDEILRIAMTVKAVGIYGWADVDRLDVRPGKGLVKVRARNHWEIQVDMKTGEILQVAVRRSDLIESIHDGSFFHEQVKFWVLFPTAIVLVGVWATGVYLFFFPYVKKRG</sequence>
<dbReference type="Pfam" id="PF03929">
    <property type="entry name" value="PepSY_TM"/>
    <property type="match status" value="1"/>
</dbReference>
<reference evidence="2 3" key="1">
    <citation type="submission" date="2016-10" db="EMBL/GenBank/DDBJ databases">
        <authorList>
            <person name="de Groot N.N."/>
        </authorList>
    </citation>
    <scope>NUCLEOTIDE SEQUENCE [LARGE SCALE GENOMIC DNA]</scope>
    <source>
        <strain evidence="2 3">AA1</strain>
    </source>
</reference>
<protein>
    <submittedName>
        <fullName evidence="2">PepSY-associated TM region</fullName>
    </submittedName>
</protein>
<feature type="transmembrane region" description="Helical" evidence="1">
    <location>
        <begin position="12"/>
        <end position="34"/>
    </location>
</feature>
<evidence type="ECO:0000313" key="3">
    <source>
        <dbReference type="Proteomes" id="UP000198870"/>
    </source>
</evidence>
<dbReference type="OrthoDB" id="271465at2"/>
<dbReference type="InterPro" id="IPR005625">
    <property type="entry name" value="PepSY-ass_TM"/>
</dbReference>
<dbReference type="Proteomes" id="UP000198870">
    <property type="component" value="Unassembled WGS sequence"/>
</dbReference>
<gene>
    <name evidence="2" type="ORF">SAMN05216233_12315</name>
</gene>
<name>A0A1G5IYX3_9BACT</name>
<keyword evidence="3" id="KW-1185">Reference proteome</keyword>
<accession>A0A1G5IYX3</accession>
<feature type="transmembrane region" description="Helical" evidence="1">
    <location>
        <begin position="135"/>
        <end position="157"/>
    </location>
</feature>
<keyword evidence="1" id="KW-0472">Membrane</keyword>
<evidence type="ECO:0000313" key="2">
    <source>
        <dbReference type="EMBL" id="SCY81276.1"/>
    </source>
</evidence>
<keyword evidence="1" id="KW-1133">Transmembrane helix</keyword>
<dbReference type="AlphaFoldDB" id="A0A1G5IYX3"/>